<dbReference type="EMBL" id="MN739684">
    <property type="protein sequence ID" value="QHT21037.1"/>
    <property type="molecule type" value="Genomic_DNA"/>
</dbReference>
<organism evidence="2">
    <name type="scientific">viral metagenome</name>
    <dbReference type="NCBI Taxonomy" id="1070528"/>
    <lineage>
        <taxon>unclassified sequences</taxon>
        <taxon>metagenomes</taxon>
        <taxon>organismal metagenomes</taxon>
    </lineage>
</organism>
<reference evidence="2" key="1">
    <citation type="journal article" date="2020" name="Nature">
        <title>Giant virus diversity and host interactions through global metagenomics.</title>
        <authorList>
            <person name="Schulz F."/>
            <person name="Roux S."/>
            <person name="Paez-Espino D."/>
            <person name="Jungbluth S."/>
            <person name="Walsh D.A."/>
            <person name="Denef V.J."/>
            <person name="McMahon K.D."/>
            <person name="Konstantinidis K.T."/>
            <person name="Eloe-Fadrosh E.A."/>
            <person name="Kyrpides N.C."/>
            <person name="Woyke T."/>
        </authorList>
    </citation>
    <scope>NUCLEOTIDE SEQUENCE</scope>
    <source>
        <strain evidence="2">GVMAG-M-3300023174-75</strain>
    </source>
</reference>
<protein>
    <submittedName>
        <fullName evidence="2">Uncharacterized protein</fullName>
    </submittedName>
</protein>
<feature type="region of interest" description="Disordered" evidence="1">
    <location>
        <begin position="206"/>
        <end position="291"/>
    </location>
</feature>
<name>A0A6C0DW26_9ZZZZ</name>
<evidence type="ECO:0000313" key="2">
    <source>
        <dbReference type="EMBL" id="QHT21037.1"/>
    </source>
</evidence>
<sequence>MNNKIYELTDDFDFNLVRLENPSLISGNNYYSKINNSMKSNLYIQLPKCNTKQGIVNTNNKCFCDLEFFSNNKQVIEFFENLESHCVKEICANKELWFYDSTNISDDDIQEYVVPIMRSYKSGKKFLIKTSIKQDKINIYDENEKKVTLEEYDNVNEIVPLININGIKFSKTSFIIDIILIQFMILYPCDSFENQILIKLNKPVPNLENNKTAQHKDSKHTIYDDTSSINDEDEYEDHDETKDKTETETETKDETETKENENDHEDEEENSILEESNNSIDEDSISEEPNNNIREINETNISINNQNTFSNNKETSNIKITELNKSISLETNPIIEICNLDNSISNNEPIEIKTHNTIYLEIYKKAKQKAKQIRQNAIDALLEAKKIKIKYNLNSLDDSSSDEESY</sequence>
<evidence type="ECO:0000256" key="1">
    <source>
        <dbReference type="SAM" id="MobiDB-lite"/>
    </source>
</evidence>
<feature type="compositionally biased region" description="Acidic residues" evidence="1">
    <location>
        <begin position="262"/>
        <end position="272"/>
    </location>
</feature>
<proteinExistence type="predicted"/>
<feature type="compositionally biased region" description="Basic and acidic residues" evidence="1">
    <location>
        <begin position="214"/>
        <end position="223"/>
    </location>
</feature>
<feature type="compositionally biased region" description="Basic and acidic residues" evidence="1">
    <location>
        <begin position="239"/>
        <end position="261"/>
    </location>
</feature>
<accession>A0A6C0DW26</accession>
<dbReference type="AlphaFoldDB" id="A0A6C0DW26"/>